<dbReference type="EMBL" id="JAPZBS010000009">
    <property type="protein sequence ID" value="KAJ5359752.1"/>
    <property type="molecule type" value="Genomic_DNA"/>
</dbReference>
<name>A0A9W9RGA6_9EURO</name>
<keyword evidence="1" id="KW-0762">Sugar transport</keyword>
<sequence length="68" mass="7660">MTQPGETQDGSRNEFDDIPVDYTVPHVSVWKASYLWKATFCVIGLCLFSSANGYDRSLLNGLQSLETW</sequence>
<organism evidence="1 2">
    <name type="scientific">Penicillium cataractarum</name>
    <dbReference type="NCBI Taxonomy" id="2100454"/>
    <lineage>
        <taxon>Eukaryota</taxon>
        <taxon>Fungi</taxon>
        <taxon>Dikarya</taxon>
        <taxon>Ascomycota</taxon>
        <taxon>Pezizomycotina</taxon>
        <taxon>Eurotiomycetes</taxon>
        <taxon>Eurotiomycetidae</taxon>
        <taxon>Eurotiales</taxon>
        <taxon>Aspergillaceae</taxon>
        <taxon>Penicillium</taxon>
    </lineage>
</organism>
<protein>
    <submittedName>
        <fullName evidence="1">Sugar transporter (Hexose transporter)</fullName>
    </submittedName>
</protein>
<comment type="caution">
    <text evidence="1">The sequence shown here is derived from an EMBL/GenBank/DDBJ whole genome shotgun (WGS) entry which is preliminary data.</text>
</comment>
<reference evidence="1" key="1">
    <citation type="submission" date="2022-11" db="EMBL/GenBank/DDBJ databases">
        <authorList>
            <person name="Petersen C."/>
        </authorList>
    </citation>
    <scope>NUCLEOTIDE SEQUENCE</scope>
    <source>
        <strain evidence="1">IBT 29864</strain>
    </source>
</reference>
<evidence type="ECO:0000313" key="2">
    <source>
        <dbReference type="Proteomes" id="UP001147782"/>
    </source>
</evidence>
<gene>
    <name evidence="1" type="ORF">N7496_012165</name>
</gene>
<dbReference type="AlphaFoldDB" id="A0A9W9RGA6"/>
<dbReference type="OrthoDB" id="4526513at2759"/>
<proteinExistence type="predicted"/>
<reference evidence="1" key="2">
    <citation type="journal article" date="2023" name="IMA Fungus">
        <title>Comparative genomic study of the Penicillium genus elucidates a diverse pangenome and 15 lateral gene transfer events.</title>
        <authorList>
            <person name="Petersen C."/>
            <person name="Sorensen T."/>
            <person name="Nielsen M.R."/>
            <person name="Sondergaard T.E."/>
            <person name="Sorensen J.L."/>
            <person name="Fitzpatrick D.A."/>
            <person name="Frisvad J.C."/>
            <person name="Nielsen K.L."/>
        </authorList>
    </citation>
    <scope>NUCLEOTIDE SEQUENCE</scope>
    <source>
        <strain evidence="1">IBT 29864</strain>
    </source>
</reference>
<keyword evidence="1" id="KW-0813">Transport</keyword>
<evidence type="ECO:0000313" key="1">
    <source>
        <dbReference type="EMBL" id="KAJ5359752.1"/>
    </source>
</evidence>
<keyword evidence="2" id="KW-1185">Reference proteome</keyword>
<accession>A0A9W9RGA6</accession>
<dbReference type="RefSeq" id="XP_056551038.1">
    <property type="nucleotide sequence ID" value="XM_056705078.1"/>
</dbReference>
<dbReference type="Proteomes" id="UP001147782">
    <property type="component" value="Unassembled WGS sequence"/>
</dbReference>
<dbReference type="GeneID" id="81444257"/>